<evidence type="ECO:0000256" key="3">
    <source>
        <dbReference type="ARBA" id="ARBA00023015"/>
    </source>
</evidence>
<gene>
    <name evidence="9" type="ORF">F5X68DRAFT_167109</name>
</gene>
<organism evidence="9 10">
    <name type="scientific">Plectosphaerella plurivora</name>
    <dbReference type="NCBI Taxonomy" id="936078"/>
    <lineage>
        <taxon>Eukaryota</taxon>
        <taxon>Fungi</taxon>
        <taxon>Dikarya</taxon>
        <taxon>Ascomycota</taxon>
        <taxon>Pezizomycotina</taxon>
        <taxon>Sordariomycetes</taxon>
        <taxon>Hypocreomycetidae</taxon>
        <taxon>Glomerellales</taxon>
        <taxon>Plectosphaerellaceae</taxon>
        <taxon>Plectosphaerella</taxon>
    </lineage>
</organism>
<comment type="subcellular location">
    <subcellularLocation>
        <location evidence="1">Nucleus</location>
    </subcellularLocation>
</comment>
<dbReference type="GO" id="GO:0000981">
    <property type="term" value="F:DNA-binding transcription factor activity, RNA polymerase II-specific"/>
    <property type="evidence" value="ECO:0007669"/>
    <property type="project" value="InterPro"/>
</dbReference>
<dbReference type="OrthoDB" id="3266505at2759"/>
<keyword evidence="4" id="KW-0238">DNA-binding</keyword>
<dbReference type="PANTHER" id="PTHR47540:SF6">
    <property type="entry name" value="ZN(II)2CYS6 TRANSCRIPTION FACTOR (EUROFUNG)"/>
    <property type="match status" value="1"/>
</dbReference>
<reference evidence="9" key="1">
    <citation type="journal article" date="2021" name="Nat. Commun.">
        <title>Genetic determinants of endophytism in the Arabidopsis root mycobiome.</title>
        <authorList>
            <person name="Mesny F."/>
            <person name="Miyauchi S."/>
            <person name="Thiergart T."/>
            <person name="Pickel B."/>
            <person name="Atanasova L."/>
            <person name="Karlsson M."/>
            <person name="Huettel B."/>
            <person name="Barry K.W."/>
            <person name="Haridas S."/>
            <person name="Chen C."/>
            <person name="Bauer D."/>
            <person name="Andreopoulos W."/>
            <person name="Pangilinan J."/>
            <person name="LaButti K."/>
            <person name="Riley R."/>
            <person name="Lipzen A."/>
            <person name="Clum A."/>
            <person name="Drula E."/>
            <person name="Henrissat B."/>
            <person name="Kohler A."/>
            <person name="Grigoriev I.V."/>
            <person name="Martin F.M."/>
            <person name="Hacquard S."/>
        </authorList>
    </citation>
    <scope>NUCLEOTIDE SEQUENCE</scope>
    <source>
        <strain evidence="9">MPI-SDFR-AT-0117</strain>
    </source>
</reference>
<keyword evidence="3" id="KW-0805">Transcription regulation</keyword>
<comment type="caution">
    <text evidence="9">The sequence shown here is derived from an EMBL/GenBank/DDBJ whole genome shotgun (WGS) entry which is preliminary data.</text>
</comment>
<dbReference type="Proteomes" id="UP000770015">
    <property type="component" value="Unassembled WGS sequence"/>
</dbReference>
<evidence type="ECO:0000313" key="9">
    <source>
        <dbReference type="EMBL" id="KAH6689576.1"/>
    </source>
</evidence>
<dbReference type="Pfam" id="PF00172">
    <property type="entry name" value="Zn_clus"/>
    <property type="match status" value="1"/>
</dbReference>
<dbReference type="Pfam" id="PF04082">
    <property type="entry name" value="Fungal_trans"/>
    <property type="match status" value="1"/>
</dbReference>
<dbReference type="EMBL" id="JAGSXJ010000007">
    <property type="protein sequence ID" value="KAH6689576.1"/>
    <property type="molecule type" value="Genomic_DNA"/>
</dbReference>
<keyword evidence="2" id="KW-0479">Metal-binding</keyword>
<feature type="compositionally biased region" description="Low complexity" evidence="7">
    <location>
        <begin position="87"/>
        <end position="99"/>
    </location>
</feature>
<dbReference type="GO" id="GO:0008270">
    <property type="term" value="F:zinc ion binding"/>
    <property type="evidence" value="ECO:0007669"/>
    <property type="project" value="InterPro"/>
</dbReference>
<dbReference type="PROSITE" id="PS00463">
    <property type="entry name" value="ZN2_CY6_FUNGAL_1"/>
    <property type="match status" value="1"/>
</dbReference>
<keyword evidence="6" id="KW-0539">Nucleus</keyword>
<name>A0A9P8VDE9_9PEZI</name>
<sequence length="676" mass="75500">MSRASESALSDKRRPAACQRCHKRKVKCSGGFPCHNCEIAGAVCTFPTRDRNVVVSEAYLQHLQAFAQNQMEMARSATATVPGNDAGSQSRGQRSLSGKGSDDFRALPLTFKHATAESFVSGLKKLSTRDYGASPEDNAQNSPVAYSESASGGATEVSSYDYVSLNFDRICESTLTYLPDIVDQDITGENVTIQLPPYPYATQLVSQFETFMAYEYHWYLRQEFHVSLEATYKFPNSSESRNRTWLCKLLAVLALGESFNSYEPPLINLSQPSDDTHSGQARDSRNSYLPGVRFFEQALSLFKMPSEEPHLEHVEALNLIAFFCYSLNRRKTAYMYAGMSARIASSLMLHVPAAATETPAVAEHRKRVWWTTFLMDVMVSSEMGLRAAFGFAQAEHTLPSDDQLSLAQRGDFWDSNIMTAHLKLCEIRSLILEIVGQIDEVDFATYDKSVAAPLQELETWKRELPAEISFDFSGGLPQAMLDLPSMRSLASCFLRYHQSYIMLIRPVFFRLLAIVLGKVTDTSSIDRLLDLSCRCLEVAQYNMRILVTLSNQNLLAKYGFYDSLHLFSSIKIVSLSRLVDAIRPLSLIQESQDLSLYTTARDVLLGMATSGNLASRGHMKMLEEIEGHLDVVLQRQSGGQSQTNDAQMINLSLEGITPWIDSIGGLDSFLDTMEFQ</sequence>
<protein>
    <submittedName>
        <fullName evidence="9">Proline utilization trans-activator</fullName>
    </submittedName>
</protein>
<evidence type="ECO:0000256" key="7">
    <source>
        <dbReference type="SAM" id="MobiDB-lite"/>
    </source>
</evidence>
<dbReference type="GO" id="GO:0006351">
    <property type="term" value="P:DNA-templated transcription"/>
    <property type="evidence" value="ECO:0007669"/>
    <property type="project" value="InterPro"/>
</dbReference>
<dbReference type="InterPro" id="IPR051711">
    <property type="entry name" value="Stress_Response_Reg"/>
</dbReference>
<dbReference type="SMART" id="SM00906">
    <property type="entry name" value="Fungal_trans"/>
    <property type="match status" value="1"/>
</dbReference>
<dbReference type="Gene3D" id="4.10.240.10">
    <property type="entry name" value="Zn(2)-C6 fungal-type DNA-binding domain"/>
    <property type="match status" value="1"/>
</dbReference>
<evidence type="ECO:0000256" key="2">
    <source>
        <dbReference type="ARBA" id="ARBA00022723"/>
    </source>
</evidence>
<evidence type="ECO:0000256" key="4">
    <source>
        <dbReference type="ARBA" id="ARBA00023125"/>
    </source>
</evidence>
<dbReference type="InterPro" id="IPR001138">
    <property type="entry name" value="Zn2Cys6_DnaBD"/>
</dbReference>
<dbReference type="GO" id="GO:0045944">
    <property type="term" value="P:positive regulation of transcription by RNA polymerase II"/>
    <property type="evidence" value="ECO:0007669"/>
    <property type="project" value="TreeGrafter"/>
</dbReference>
<evidence type="ECO:0000256" key="6">
    <source>
        <dbReference type="ARBA" id="ARBA00023242"/>
    </source>
</evidence>
<evidence type="ECO:0000256" key="5">
    <source>
        <dbReference type="ARBA" id="ARBA00023163"/>
    </source>
</evidence>
<evidence type="ECO:0000256" key="1">
    <source>
        <dbReference type="ARBA" id="ARBA00004123"/>
    </source>
</evidence>
<feature type="compositionally biased region" description="Polar residues" evidence="7">
    <location>
        <begin position="137"/>
        <end position="150"/>
    </location>
</feature>
<accession>A0A9P8VDE9</accession>
<dbReference type="PANTHER" id="PTHR47540">
    <property type="entry name" value="THIAMINE REPRESSIBLE GENES REGULATORY PROTEIN THI5"/>
    <property type="match status" value="1"/>
</dbReference>
<dbReference type="CDD" id="cd00067">
    <property type="entry name" value="GAL4"/>
    <property type="match status" value="1"/>
</dbReference>
<feature type="domain" description="Zn(2)-C6 fungal-type" evidence="8">
    <location>
        <begin position="17"/>
        <end position="46"/>
    </location>
</feature>
<dbReference type="SUPFAM" id="SSF57701">
    <property type="entry name" value="Zn2/Cys6 DNA-binding domain"/>
    <property type="match status" value="1"/>
</dbReference>
<evidence type="ECO:0000259" key="8">
    <source>
        <dbReference type="PROSITE" id="PS50048"/>
    </source>
</evidence>
<dbReference type="GO" id="GO:0043565">
    <property type="term" value="F:sequence-specific DNA binding"/>
    <property type="evidence" value="ECO:0007669"/>
    <property type="project" value="TreeGrafter"/>
</dbReference>
<evidence type="ECO:0000313" key="10">
    <source>
        <dbReference type="Proteomes" id="UP000770015"/>
    </source>
</evidence>
<dbReference type="GO" id="GO:0005634">
    <property type="term" value="C:nucleus"/>
    <property type="evidence" value="ECO:0007669"/>
    <property type="project" value="UniProtKB-SubCell"/>
</dbReference>
<keyword evidence="10" id="KW-1185">Reference proteome</keyword>
<dbReference type="CDD" id="cd12148">
    <property type="entry name" value="fungal_TF_MHR"/>
    <property type="match status" value="1"/>
</dbReference>
<dbReference type="AlphaFoldDB" id="A0A9P8VDE9"/>
<feature type="region of interest" description="Disordered" evidence="7">
    <location>
        <begin position="76"/>
        <end position="100"/>
    </location>
</feature>
<dbReference type="SMART" id="SM00066">
    <property type="entry name" value="GAL4"/>
    <property type="match status" value="1"/>
</dbReference>
<proteinExistence type="predicted"/>
<dbReference type="InterPro" id="IPR007219">
    <property type="entry name" value="XnlR_reg_dom"/>
</dbReference>
<feature type="region of interest" description="Disordered" evidence="7">
    <location>
        <begin position="130"/>
        <end position="150"/>
    </location>
</feature>
<dbReference type="PROSITE" id="PS50048">
    <property type="entry name" value="ZN2_CY6_FUNGAL_2"/>
    <property type="match status" value="1"/>
</dbReference>
<keyword evidence="5" id="KW-0804">Transcription</keyword>
<dbReference type="InterPro" id="IPR036864">
    <property type="entry name" value="Zn2-C6_fun-type_DNA-bd_sf"/>
</dbReference>